<name>A0A2T0U6U4_9SPHI</name>
<organism evidence="2 3">
    <name type="scientific">Arcticibacter pallidicorallinus</name>
    <dbReference type="NCBI Taxonomy" id="1259464"/>
    <lineage>
        <taxon>Bacteria</taxon>
        <taxon>Pseudomonadati</taxon>
        <taxon>Bacteroidota</taxon>
        <taxon>Sphingobacteriia</taxon>
        <taxon>Sphingobacteriales</taxon>
        <taxon>Sphingobacteriaceae</taxon>
        <taxon>Arcticibacter</taxon>
    </lineage>
</organism>
<keyword evidence="1" id="KW-0802">TPR repeat</keyword>
<feature type="repeat" description="TPR" evidence="1">
    <location>
        <begin position="328"/>
        <end position="361"/>
    </location>
</feature>
<dbReference type="SMART" id="SM00028">
    <property type="entry name" value="TPR"/>
    <property type="match status" value="8"/>
</dbReference>
<sequence length="584" mass="66696">MAQGATDIQEYSYMLRKRFLISLTLSCLANSVFAQKENIKDRSLSGVDSIEIRNTFFSGLREKTSGRIDEAERSFKRTVELDSLNGAALYELSNIYRIKQQIGLAEQYAVKAVAANPDNKWFLLLLTDIYKQTQKLDQLPEVYDRLTKLEPGADEYLHDKANALILLGRTKEAEPIYTEIESTFGPSPRLETLKQRLLINDPDPDRGISVLEELIKKNPADIRNYLALTELYLKTGLKEKALNRLKEANKIEPKNPYVILLMADVYRSEGKDAEAFKELKKVVADDMLDFDVKAQIIFSYFPKIKNPVSLSEATELALLATRRHPKESRAFAIYGDLLAQSKDLKGAREAYKQALSISEKEIRIWEQLLEIEMSMGEFEKVLEDGEQALTLFKDRSSLYFFTGIAYAQLENHEKAIERFSQATSLDTENAVYQSQVQASLGNSLNSLKKYKEADAAFDKALTLDPVNAYALNNYAYYLSLRKEHLEKAAKMSSQANELDPENASFQDTYAWVLFQQKKYADARIWIEKAIKNNAGSGIQFEHFGDILFHLKETDLALENWTKARTLGVKSEILDKKINEKKYFE</sequence>
<dbReference type="Pfam" id="PF13181">
    <property type="entry name" value="TPR_8"/>
    <property type="match status" value="2"/>
</dbReference>
<keyword evidence="3" id="KW-1185">Reference proteome</keyword>
<dbReference type="InterPro" id="IPR011990">
    <property type="entry name" value="TPR-like_helical_dom_sf"/>
</dbReference>
<protein>
    <submittedName>
        <fullName evidence="2">Tetratricopeptide repeat protein</fullName>
    </submittedName>
</protein>
<evidence type="ECO:0000313" key="2">
    <source>
        <dbReference type="EMBL" id="PRY53635.1"/>
    </source>
</evidence>
<proteinExistence type="predicted"/>
<feature type="repeat" description="TPR" evidence="1">
    <location>
        <begin position="434"/>
        <end position="467"/>
    </location>
</feature>
<comment type="caution">
    <text evidence="2">The sequence shown here is derived from an EMBL/GenBank/DDBJ whole genome shotgun (WGS) entry which is preliminary data.</text>
</comment>
<dbReference type="SUPFAM" id="SSF48452">
    <property type="entry name" value="TPR-like"/>
    <property type="match status" value="2"/>
</dbReference>
<reference evidence="2 3" key="1">
    <citation type="submission" date="2018-03" db="EMBL/GenBank/DDBJ databases">
        <title>Genomic Encyclopedia of Type Strains, Phase III (KMG-III): the genomes of soil and plant-associated and newly described type strains.</title>
        <authorList>
            <person name="Whitman W."/>
        </authorList>
    </citation>
    <scope>NUCLEOTIDE SEQUENCE [LARGE SCALE GENOMIC DNA]</scope>
    <source>
        <strain evidence="2 3">CGMCC 1.9313</strain>
    </source>
</reference>
<dbReference type="Pfam" id="PF13432">
    <property type="entry name" value="TPR_16"/>
    <property type="match status" value="3"/>
</dbReference>
<dbReference type="Gene3D" id="1.25.40.10">
    <property type="entry name" value="Tetratricopeptide repeat domain"/>
    <property type="match status" value="5"/>
</dbReference>
<dbReference type="Proteomes" id="UP000238034">
    <property type="component" value="Unassembled WGS sequence"/>
</dbReference>
<dbReference type="PANTHER" id="PTHR12558:SF13">
    <property type="entry name" value="CELL DIVISION CYCLE PROTEIN 27 HOMOLOG"/>
    <property type="match status" value="1"/>
</dbReference>
<feature type="repeat" description="TPR" evidence="1">
    <location>
        <begin position="222"/>
        <end position="255"/>
    </location>
</feature>
<feature type="repeat" description="TPR" evidence="1">
    <location>
        <begin position="396"/>
        <end position="429"/>
    </location>
</feature>
<accession>A0A2T0U6U4</accession>
<dbReference type="InterPro" id="IPR019734">
    <property type="entry name" value="TPR_rpt"/>
</dbReference>
<dbReference type="AlphaFoldDB" id="A0A2T0U6U4"/>
<dbReference type="EMBL" id="PVTH01000003">
    <property type="protein sequence ID" value="PRY53635.1"/>
    <property type="molecule type" value="Genomic_DNA"/>
</dbReference>
<evidence type="ECO:0000313" key="3">
    <source>
        <dbReference type="Proteomes" id="UP000238034"/>
    </source>
</evidence>
<gene>
    <name evidence="2" type="ORF">B0I27_103105</name>
</gene>
<dbReference type="PANTHER" id="PTHR12558">
    <property type="entry name" value="CELL DIVISION CYCLE 16,23,27"/>
    <property type="match status" value="1"/>
</dbReference>
<dbReference type="PROSITE" id="PS50005">
    <property type="entry name" value="TPR"/>
    <property type="match status" value="4"/>
</dbReference>
<evidence type="ECO:0000256" key="1">
    <source>
        <dbReference type="PROSITE-ProRule" id="PRU00339"/>
    </source>
</evidence>